<keyword evidence="2" id="KW-1185">Reference proteome</keyword>
<dbReference type="InterPro" id="IPR011047">
    <property type="entry name" value="Quinoprotein_ADH-like_sf"/>
</dbReference>
<evidence type="ECO:0000313" key="1">
    <source>
        <dbReference type="EMBL" id="MCP2310741.1"/>
    </source>
</evidence>
<reference evidence="1 2" key="1">
    <citation type="submission" date="2022-06" db="EMBL/GenBank/DDBJ databases">
        <title>Sequencing the genomes of 1000 actinobacteria strains.</title>
        <authorList>
            <person name="Klenk H.-P."/>
        </authorList>
    </citation>
    <scope>NUCLEOTIDE SEQUENCE [LARGE SCALE GENOMIC DNA]</scope>
    <source>
        <strain evidence="1 2">DSM 41656</strain>
    </source>
</reference>
<comment type="caution">
    <text evidence="1">The sequence shown here is derived from an EMBL/GenBank/DDBJ whole genome shotgun (WGS) entry which is preliminary data.</text>
</comment>
<protein>
    <recommendedName>
        <fullName evidence="3">WD40 repeat protein</fullName>
    </recommendedName>
</protein>
<organism evidence="1 2">
    <name type="scientific">Kitasatospora paracochleata</name>
    <dbReference type="NCBI Taxonomy" id="58354"/>
    <lineage>
        <taxon>Bacteria</taxon>
        <taxon>Bacillati</taxon>
        <taxon>Actinomycetota</taxon>
        <taxon>Actinomycetes</taxon>
        <taxon>Kitasatosporales</taxon>
        <taxon>Streptomycetaceae</taxon>
        <taxon>Kitasatospora</taxon>
    </lineage>
</organism>
<gene>
    <name evidence="1" type="ORF">FHR36_003874</name>
</gene>
<name>A0ABT1J0X6_9ACTN</name>
<sequence length="706" mass="73910">MTDDASWVPPLRAGRKPAGQALLGWLEDPRAPRICRVGGSSGSGRTHLLAWLATGCPPHNPKRARRVHAYLPAAGLTVRSATWLLADRLRTTARTPVQLAAALKSAPPRVLVIADLDRAGGSALPDEPRRIVTELLAHLMHVPDVRLVVEAAEGSPAAVALGELDVEVAALDLDDPRWTEPDRFAAWCAKLPGTPLPAEQVYPSPGLARLAARVHDGAQPDGGLSLDPATPLRDRLRSTAAAWWKTLPDELRSTVRALAAVEHAVLAEEWATLPGAGDPDAVRRAGELLPPHADGISWRLHLEALAAEATAEAPLDHAELVRALAAGIPRTPDGRPDHSAADPERLGTLLRHALVAGTAAEFLADPGFVVHADPLAVTAALEHTPLTEGSLAEGWRLAGPGLLGTGAPAARAATLHAWLHGHDPATDRSLAVAMSPAPRWFGVWRHRPRNGVIHGLAAGRGPHRGRVLVATQDGVRLLDAYTGQDLGAHLGRLPVRPATLACAEDGALLALDNDGVLGMLPSPAPTPGPDGATAVAGWAAQQLGQGLTALATPMIDGNPLVVVGDADGRLTCFREPGKPGVATEEPVHRTVTALAVAEVDAGLMVVSGGTDGAMRLWKPGQPPLADPIGARPFTVTAVAAGRTDHGVLYLTAWADGFVRLLRLDSARSEIHLRLGSAVRFAAIDPSGRVHLALLDAVFCVYVPPLE</sequence>
<dbReference type="Proteomes" id="UP001206483">
    <property type="component" value="Unassembled WGS sequence"/>
</dbReference>
<evidence type="ECO:0000313" key="2">
    <source>
        <dbReference type="Proteomes" id="UP001206483"/>
    </source>
</evidence>
<dbReference type="RefSeq" id="WP_253798993.1">
    <property type="nucleotide sequence ID" value="NZ_BAAAUB010000082.1"/>
</dbReference>
<dbReference type="InterPro" id="IPR015943">
    <property type="entry name" value="WD40/YVTN_repeat-like_dom_sf"/>
</dbReference>
<evidence type="ECO:0008006" key="3">
    <source>
        <dbReference type="Google" id="ProtNLM"/>
    </source>
</evidence>
<dbReference type="EMBL" id="JAMZDX010000003">
    <property type="protein sequence ID" value="MCP2310741.1"/>
    <property type="molecule type" value="Genomic_DNA"/>
</dbReference>
<dbReference type="Gene3D" id="2.130.10.10">
    <property type="entry name" value="YVTN repeat-like/Quinoprotein amine dehydrogenase"/>
    <property type="match status" value="1"/>
</dbReference>
<accession>A0ABT1J0X6</accession>
<dbReference type="SUPFAM" id="SSF50998">
    <property type="entry name" value="Quinoprotein alcohol dehydrogenase-like"/>
    <property type="match status" value="1"/>
</dbReference>
<proteinExistence type="predicted"/>